<dbReference type="PROSITE" id="PS50850">
    <property type="entry name" value="MFS"/>
    <property type="match status" value="1"/>
</dbReference>
<dbReference type="PANTHER" id="PTHR23502:SF132">
    <property type="entry name" value="POLYAMINE TRANSPORTER 2-RELATED"/>
    <property type="match status" value="1"/>
</dbReference>
<keyword evidence="8" id="KW-0997">Cell inner membrane</keyword>
<dbReference type="OrthoDB" id="9800416at2"/>
<sequence>MSYSVDEQKHIDAIRKKIGYKEFIIILAALMAINSIAIDIMLPAMPDILKSLHVSNENDQHYIISCYLISYGLTQILFGPISDRYGRRKLVLIGLAFYSLAAICCAFVSSLPILLILRVLQGIGGAAMRVLTVSIIRDLYEGRKMAEVISIVMMVFLLAPMIGPATGQIILLFGHWQFIFAFMAFIGFSLMIWIYLRLPETLHTQRSLSLSSIKNNLWLVMADRSSISYTLAASIVLGCIFIAINTSQQIYEGIYNLGFWFPIAFAIGAAFQVIASFLNSLFVGHFGMRRIAHSMLLLFCIVSCIFFVSSILTGGIISFPFYMLLYCILMFTWGGIMANFNTLALESVGKFAGTASSVSGFLQTSIGTGLSFFIAQQFNETTIPNSAGFFFLSLTAIFLVLWAERGHFFDNIILNKRHCKKG</sequence>
<dbReference type="GO" id="GO:0005886">
    <property type="term" value="C:plasma membrane"/>
    <property type="evidence" value="ECO:0007669"/>
    <property type="project" value="UniProtKB-SubCell"/>
</dbReference>
<comment type="similarity">
    <text evidence="2 8">Belongs to the major facilitator superfamily. Bcr/CmlA family.</text>
</comment>
<accession>A0A0H3LVZ1</accession>
<evidence type="ECO:0000256" key="8">
    <source>
        <dbReference type="RuleBase" id="RU365088"/>
    </source>
</evidence>
<evidence type="ECO:0000256" key="5">
    <source>
        <dbReference type="ARBA" id="ARBA00022692"/>
    </source>
</evidence>
<evidence type="ECO:0000256" key="1">
    <source>
        <dbReference type="ARBA" id="ARBA00004651"/>
    </source>
</evidence>
<feature type="transmembrane region" description="Helical" evidence="8">
    <location>
        <begin position="148"/>
        <end position="170"/>
    </location>
</feature>
<dbReference type="GO" id="GO:0042910">
    <property type="term" value="F:xenobiotic transmembrane transporter activity"/>
    <property type="evidence" value="ECO:0007669"/>
    <property type="project" value="InterPro"/>
</dbReference>
<feature type="transmembrane region" description="Helical" evidence="8">
    <location>
        <begin position="115"/>
        <end position="136"/>
    </location>
</feature>
<dbReference type="Gene3D" id="1.20.1720.10">
    <property type="entry name" value="Multidrug resistance protein D"/>
    <property type="match status" value="1"/>
</dbReference>
<dbReference type="InterPro" id="IPR020846">
    <property type="entry name" value="MFS_dom"/>
</dbReference>
<dbReference type="RefSeq" id="WP_011179489.1">
    <property type="nucleotide sequence ID" value="NC_005955.1"/>
</dbReference>
<dbReference type="EMBL" id="BX897700">
    <property type="protein sequence ID" value="CAF26237.1"/>
    <property type="molecule type" value="Genomic_DNA"/>
</dbReference>
<evidence type="ECO:0000256" key="6">
    <source>
        <dbReference type="ARBA" id="ARBA00022989"/>
    </source>
</evidence>
<feature type="transmembrane region" description="Helical" evidence="8">
    <location>
        <begin position="323"/>
        <end position="344"/>
    </location>
</feature>
<dbReference type="SUPFAM" id="SSF103473">
    <property type="entry name" value="MFS general substrate transporter"/>
    <property type="match status" value="1"/>
</dbReference>
<feature type="transmembrane region" description="Helical" evidence="8">
    <location>
        <begin position="90"/>
        <end position="109"/>
    </location>
</feature>
<feature type="transmembrane region" description="Helical" evidence="8">
    <location>
        <begin position="23"/>
        <end position="42"/>
    </location>
</feature>
<dbReference type="InterPro" id="IPR004812">
    <property type="entry name" value="Efflux_drug-R_Bcr/CmlA"/>
</dbReference>
<evidence type="ECO:0000256" key="3">
    <source>
        <dbReference type="ARBA" id="ARBA00022448"/>
    </source>
</evidence>
<dbReference type="InterPro" id="IPR011701">
    <property type="entry name" value="MFS"/>
</dbReference>
<keyword evidence="5 8" id="KW-0812">Transmembrane</keyword>
<proteinExistence type="inferred from homology"/>
<feature type="transmembrane region" description="Helical" evidence="8">
    <location>
        <begin position="62"/>
        <end position="78"/>
    </location>
</feature>
<protein>
    <recommendedName>
        <fullName evidence="8">Bcr/CflA family efflux transporter</fullName>
    </recommendedName>
</protein>
<organism evidence="10 11">
    <name type="scientific">Bartonella quintana (strain Toulouse)</name>
    <name type="common">Rochalimaea quintana</name>
    <dbReference type="NCBI Taxonomy" id="283165"/>
    <lineage>
        <taxon>Bacteria</taxon>
        <taxon>Pseudomonadati</taxon>
        <taxon>Pseudomonadota</taxon>
        <taxon>Alphaproteobacteria</taxon>
        <taxon>Hyphomicrobiales</taxon>
        <taxon>Bartonellaceae</taxon>
        <taxon>Bartonella</taxon>
    </lineage>
</organism>
<dbReference type="AlphaFoldDB" id="A0A0H3LVZ1"/>
<dbReference type="KEGG" id="bqu:BQ07530"/>
<keyword evidence="6 8" id="KW-1133">Transmembrane helix</keyword>
<keyword evidence="4" id="KW-1003">Cell membrane</keyword>
<feature type="transmembrane region" description="Helical" evidence="8">
    <location>
        <begin position="259"/>
        <end position="283"/>
    </location>
</feature>
<evidence type="ECO:0000256" key="4">
    <source>
        <dbReference type="ARBA" id="ARBA00022475"/>
    </source>
</evidence>
<feature type="transmembrane region" description="Helical" evidence="8">
    <location>
        <begin position="351"/>
        <end position="374"/>
    </location>
</feature>
<dbReference type="Pfam" id="PF07690">
    <property type="entry name" value="MFS_1"/>
    <property type="match status" value="1"/>
</dbReference>
<dbReference type="InterPro" id="IPR036259">
    <property type="entry name" value="MFS_trans_sf"/>
</dbReference>
<dbReference type="GO" id="GO:1990961">
    <property type="term" value="P:xenobiotic detoxification by transmembrane export across the plasma membrane"/>
    <property type="evidence" value="ECO:0007669"/>
    <property type="project" value="InterPro"/>
</dbReference>
<feature type="transmembrane region" description="Helical" evidence="8">
    <location>
        <begin position="217"/>
        <end position="244"/>
    </location>
</feature>
<dbReference type="eggNOG" id="COG2814">
    <property type="taxonomic scope" value="Bacteria"/>
</dbReference>
<comment type="subcellular location">
    <subcellularLocation>
        <location evidence="8">Cell inner membrane</location>
        <topology evidence="8">Multi-pass membrane protein</topology>
    </subcellularLocation>
    <subcellularLocation>
        <location evidence="1">Cell membrane</location>
        <topology evidence="1">Multi-pass membrane protein</topology>
    </subcellularLocation>
</comment>
<evidence type="ECO:0000313" key="11">
    <source>
        <dbReference type="Proteomes" id="UP000000597"/>
    </source>
</evidence>
<feature type="domain" description="Major facilitator superfamily (MFS) profile" evidence="9">
    <location>
        <begin position="23"/>
        <end position="405"/>
    </location>
</feature>
<feature type="transmembrane region" description="Helical" evidence="8">
    <location>
        <begin position="295"/>
        <end position="317"/>
    </location>
</feature>
<evidence type="ECO:0000256" key="2">
    <source>
        <dbReference type="ARBA" id="ARBA00006236"/>
    </source>
</evidence>
<feature type="transmembrane region" description="Helical" evidence="8">
    <location>
        <begin position="176"/>
        <end position="196"/>
    </location>
</feature>
<reference evidence="10 11" key="1">
    <citation type="journal article" date="2004" name="Proc. Natl. Acad. Sci. U.S.A.">
        <title>The louse-borne human pathogen Bartonella quintana is a genomic derivative of the zoonotic agent Bartonella henselae.</title>
        <authorList>
            <person name="Alsmark U.C.M."/>
            <person name="Frank A.C."/>
            <person name="Karlberg E.O."/>
            <person name="Legault B.-A."/>
            <person name="Ardell D.H."/>
            <person name="Canbaeck B."/>
            <person name="Eriksson A.-S."/>
            <person name="Naeslund A.K."/>
            <person name="Handley S.A."/>
            <person name="Huvet M."/>
            <person name="La Scola B."/>
            <person name="Holmberg M."/>
            <person name="Andersson S.G.E."/>
        </authorList>
    </citation>
    <scope>NUCLEOTIDE SEQUENCE [LARGE SCALE GENOMIC DNA]</scope>
    <source>
        <strain evidence="10 11">Toulouse</strain>
    </source>
</reference>
<name>A0A0H3LVZ1_BARQU</name>
<evidence type="ECO:0000313" key="10">
    <source>
        <dbReference type="EMBL" id="CAF26237.1"/>
    </source>
</evidence>
<dbReference type="PANTHER" id="PTHR23502">
    <property type="entry name" value="MAJOR FACILITATOR SUPERFAMILY"/>
    <property type="match status" value="1"/>
</dbReference>
<evidence type="ECO:0000256" key="7">
    <source>
        <dbReference type="ARBA" id="ARBA00023136"/>
    </source>
</evidence>
<feature type="transmembrane region" description="Helical" evidence="8">
    <location>
        <begin position="386"/>
        <end position="403"/>
    </location>
</feature>
<dbReference type="CDD" id="cd17320">
    <property type="entry name" value="MFS_MdfA_MDR_like"/>
    <property type="match status" value="1"/>
</dbReference>
<keyword evidence="7 8" id="KW-0472">Membrane</keyword>
<dbReference type="NCBIfam" id="TIGR00710">
    <property type="entry name" value="efflux_Bcr_CflA"/>
    <property type="match status" value="1"/>
</dbReference>
<gene>
    <name evidence="10" type="ordered locus">BQ07530</name>
</gene>
<evidence type="ECO:0000259" key="9">
    <source>
        <dbReference type="PROSITE" id="PS50850"/>
    </source>
</evidence>
<dbReference type="HOGENOM" id="CLU_001265_47_0_5"/>
<dbReference type="Proteomes" id="UP000000597">
    <property type="component" value="Chromosome"/>
</dbReference>
<keyword evidence="3 8" id="KW-0813">Transport</keyword>